<evidence type="ECO:0000313" key="1">
    <source>
        <dbReference type="EnsemblProtists" id="HpaP811336"/>
    </source>
</evidence>
<dbReference type="InParanoid" id="M4BXQ5"/>
<reference evidence="2" key="1">
    <citation type="journal article" date="2010" name="Science">
        <title>Signatures of adaptation to obligate biotrophy in the Hyaloperonospora arabidopsidis genome.</title>
        <authorList>
            <person name="Baxter L."/>
            <person name="Tripathy S."/>
            <person name="Ishaque N."/>
            <person name="Boot N."/>
            <person name="Cabral A."/>
            <person name="Kemen E."/>
            <person name="Thines M."/>
            <person name="Ah-Fong A."/>
            <person name="Anderson R."/>
            <person name="Badejoko W."/>
            <person name="Bittner-Eddy P."/>
            <person name="Boore J.L."/>
            <person name="Chibucos M.C."/>
            <person name="Coates M."/>
            <person name="Dehal P."/>
            <person name="Delehaunty K."/>
            <person name="Dong S."/>
            <person name="Downton P."/>
            <person name="Dumas B."/>
            <person name="Fabro G."/>
            <person name="Fronick C."/>
            <person name="Fuerstenberg S.I."/>
            <person name="Fulton L."/>
            <person name="Gaulin E."/>
            <person name="Govers F."/>
            <person name="Hughes L."/>
            <person name="Humphray S."/>
            <person name="Jiang R.H."/>
            <person name="Judelson H."/>
            <person name="Kamoun S."/>
            <person name="Kyung K."/>
            <person name="Meijer H."/>
            <person name="Minx P."/>
            <person name="Morris P."/>
            <person name="Nelson J."/>
            <person name="Phuntumart V."/>
            <person name="Qutob D."/>
            <person name="Rehmany A."/>
            <person name="Rougon-Cardoso A."/>
            <person name="Ryden P."/>
            <person name="Torto-Alalibo T."/>
            <person name="Studholme D."/>
            <person name="Wang Y."/>
            <person name="Win J."/>
            <person name="Wood J."/>
            <person name="Clifton S.W."/>
            <person name="Rogers J."/>
            <person name="Van den Ackerveken G."/>
            <person name="Jones J.D."/>
            <person name="McDowell J.M."/>
            <person name="Beynon J."/>
            <person name="Tyler B.M."/>
        </authorList>
    </citation>
    <scope>NUCLEOTIDE SEQUENCE [LARGE SCALE GENOMIC DNA]</scope>
    <source>
        <strain evidence="2">Emoy2</strain>
    </source>
</reference>
<dbReference type="HOGENOM" id="CLU_928896_0_0_1"/>
<reference evidence="1" key="2">
    <citation type="submission" date="2015-06" db="UniProtKB">
        <authorList>
            <consortium name="EnsemblProtists"/>
        </authorList>
    </citation>
    <scope>IDENTIFICATION</scope>
    <source>
        <strain evidence="1">Emoy2</strain>
    </source>
</reference>
<protein>
    <recommendedName>
        <fullName evidence="3">RxLR effector candidate protein</fullName>
    </recommendedName>
</protein>
<dbReference type="EnsemblProtists" id="HpaT811336">
    <property type="protein sequence ID" value="HpaP811336"/>
    <property type="gene ID" value="HpaG811336"/>
</dbReference>
<accession>M4BXQ5</accession>
<evidence type="ECO:0008006" key="3">
    <source>
        <dbReference type="Google" id="ProtNLM"/>
    </source>
</evidence>
<dbReference type="VEuPathDB" id="FungiDB:HpaG811336"/>
<name>M4BXQ5_HYAAE</name>
<dbReference type="EMBL" id="JH598032">
    <property type="status" value="NOT_ANNOTATED_CDS"/>
    <property type="molecule type" value="Genomic_DNA"/>
</dbReference>
<dbReference type="eggNOG" id="ENOG502SVBX">
    <property type="taxonomic scope" value="Eukaryota"/>
</dbReference>
<keyword evidence="2" id="KW-1185">Reference proteome</keyword>
<evidence type="ECO:0000313" key="2">
    <source>
        <dbReference type="Proteomes" id="UP000011713"/>
    </source>
</evidence>
<sequence>MQWRIRRRIYHQGARPPARSTRPWPCHRVSSLDPQLSVGYPPTIANRHVLWPLERQPYCKAKVELGTALRGLLQKLQTCADRGDWHSAALNQTPKQLWSHHNAITEYQVWVYYRLVLQQLNLFFPGRELNNSCRRLSVCGSTKETLKHIFWTSPVAQGCWQALLTSWLGSDVRPYDVSHYAGHCMARQLPPLSRSMMQRLRVTFGDTVETYIVQWKRIWWIVCSVCISSLWIQRNRVVHEQLQLSLQGSVREICANGLRQPRALSVRERLKLQGCKASVYGSALRYSTPALRLPEHHILW</sequence>
<dbReference type="AlphaFoldDB" id="M4BXQ5"/>
<organism evidence="1 2">
    <name type="scientific">Hyaloperonospora arabidopsidis (strain Emoy2)</name>
    <name type="common">Downy mildew agent</name>
    <name type="synonym">Peronospora arabidopsidis</name>
    <dbReference type="NCBI Taxonomy" id="559515"/>
    <lineage>
        <taxon>Eukaryota</taxon>
        <taxon>Sar</taxon>
        <taxon>Stramenopiles</taxon>
        <taxon>Oomycota</taxon>
        <taxon>Peronosporomycetes</taxon>
        <taxon>Peronosporales</taxon>
        <taxon>Peronosporaceae</taxon>
        <taxon>Hyaloperonospora</taxon>
    </lineage>
</organism>
<proteinExistence type="predicted"/>
<dbReference type="STRING" id="559515.M4BXQ5"/>
<dbReference type="Proteomes" id="UP000011713">
    <property type="component" value="Unassembled WGS sequence"/>
</dbReference>
<dbReference type="OMA" id="HNAITEY"/>